<dbReference type="Gene3D" id="1.10.10.60">
    <property type="entry name" value="Homeodomain-like"/>
    <property type="match status" value="2"/>
</dbReference>
<reference evidence="11" key="1">
    <citation type="submission" date="2024-05" db="EMBL/GenBank/DDBJ databases">
        <title>Isolation and characterization of Sporomusa carbonis sp. nov., a carboxydotrophic hydrogenogen in the genus of Sporomusa isolated from a charcoal burning pile.</title>
        <authorList>
            <person name="Boeer T."/>
            <person name="Rosenbaum F."/>
            <person name="Eysell L."/>
            <person name="Mueller V."/>
            <person name="Daniel R."/>
            <person name="Poehlein A."/>
        </authorList>
    </citation>
    <scope>NUCLEOTIDE SEQUENCE [LARGE SCALE GENOMIC DNA]</scope>
    <source>
        <strain evidence="11">DSM 3132</strain>
    </source>
</reference>
<evidence type="ECO:0000256" key="8">
    <source>
        <dbReference type="PROSITE-ProRule" id="PRU00169"/>
    </source>
</evidence>
<keyword evidence="2" id="KW-0963">Cytoplasm</keyword>
<protein>
    <submittedName>
        <fullName evidence="11">Regulator of RpoS</fullName>
    </submittedName>
</protein>
<dbReference type="Gene3D" id="3.40.50.2300">
    <property type="match status" value="1"/>
</dbReference>
<evidence type="ECO:0000256" key="4">
    <source>
        <dbReference type="ARBA" id="ARBA00023012"/>
    </source>
</evidence>
<evidence type="ECO:0000259" key="9">
    <source>
        <dbReference type="PROSITE" id="PS01124"/>
    </source>
</evidence>
<proteinExistence type="predicted"/>
<dbReference type="SUPFAM" id="SSF52172">
    <property type="entry name" value="CheY-like"/>
    <property type="match status" value="1"/>
</dbReference>
<dbReference type="Pfam" id="PF00072">
    <property type="entry name" value="Response_reg"/>
    <property type="match status" value="1"/>
</dbReference>
<gene>
    <name evidence="11" type="primary">rssB_3</name>
    <name evidence="11" type="ORF">SPACI_049610</name>
</gene>
<feature type="modified residue" description="4-aspartylphosphate" evidence="8">
    <location>
        <position position="55"/>
    </location>
</feature>
<evidence type="ECO:0000256" key="5">
    <source>
        <dbReference type="ARBA" id="ARBA00023015"/>
    </source>
</evidence>
<accession>A0ABZ3J9N2</accession>
<dbReference type="SMART" id="SM00448">
    <property type="entry name" value="REC"/>
    <property type="match status" value="1"/>
</dbReference>
<dbReference type="InterPro" id="IPR001789">
    <property type="entry name" value="Sig_transdc_resp-reg_receiver"/>
</dbReference>
<evidence type="ECO:0000256" key="7">
    <source>
        <dbReference type="ARBA" id="ARBA00023163"/>
    </source>
</evidence>
<evidence type="ECO:0000256" key="1">
    <source>
        <dbReference type="ARBA" id="ARBA00004496"/>
    </source>
</evidence>
<dbReference type="PROSITE" id="PS01124">
    <property type="entry name" value="HTH_ARAC_FAMILY_2"/>
    <property type="match status" value="1"/>
</dbReference>
<keyword evidence="7" id="KW-0804">Transcription</keyword>
<keyword evidence="5" id="KW-0805">Transcription regulation</keyword>
<feature type="domain" description="HTH araC/xylS-type" evidence="9">
    <location>
        <begin position="261"/>
        <end position="359"/>
    </location>
</feature>
<dbReference type="SUPFAM" id="SSF46689">
    <property type="entry name" value="Homeodomain-like"/>
    <property type="match status" value="2"/>
</dbReference>
<dbReference type="InterPro" id="IPR051552">
    <property type="entry name" value="HptR"/>
</dbReference>
<dbReference type="PANTHER" id="PTHR42713">
    <property type="entry name" value="HISTIDINE KINASE-RELATED"/>
    <property type="match status" value="1"/>
</dbReference>
<dbReference type="PROSITE" id="PS50110">
    <property type="entry name" value="RESPONSE_REGULATORY"/>
    <property type="match status" value="1"/>
</dbReference>
<evidence type="ECO:0000256" key="3">
    <source>
        <dbReference type="ARBA" id="ARBA00022553"/>
    </source>
</evidence>
<keyword evidence="4" id="KW-0902">Two-component regulatory system</keyword>
<evidence type="ECO:0000259" key="10">
    <source>
        <dbReference type="PROSITE" id="PS50110"/>
    </source>
</evidence>
<dbReference type="InterPro" id="IPR011006">
    <property type="entry name" value="CheY-like_superfamily"/>
</dbReference>
<dbReference type="CDD" id="cd17536">
    <property type="entry name" value="REC_YesN-like"/>
    <property type="match status" value="1"/>
</dbReference>
<feature type="domain" description="Response regulatory" evidence="10">
    <location>
        <begin position="3"/>
        <end position="120"/>
    </location>
</feature>
<evidence type="ECO:0000256" key="6">
    <source>
        <dbReference type="ARBA" id="ARBA00023125"/>
    </source>
</evidence>
<evidence type="ECO:0000313" key="11">
    <source>
        <dbReference type="EMBL" id="XFO74850.1"/>
    </source>
</evidence>
<evidence type="ECO:0000256" key="2">
    <source>
        <dbReference type="ARBA" id="ARBA00022490"/>
    </source>
</evidence>
<dbReference type="RefSeq" id="WP_093794045.1">
    <property type="nucleotide sequence ID" value="NZ_CP155571.1"/>
</dbReference>
<dbReference type="SMART" id="SM00342">
    <property type="entry name" value="HTH_ARAC"/>
    <property type="match status" value="1"/>
</dbReference>
<dbReference type="Proteomes" id="UP000216052">
    <property type="component" value="Chromosome"/>
</dbReference>
<keyword evidence="12" id="KW-1185">Reference proteome</keyword>
<dbReference type="EMBL" id="CP155571">
    <property type="protein sequence ID" value="XFO74850.1"/>
    <property type="molecule type" value="Genomic_DNA"/>
</dbReference>
<evidence type="ECO:0000313" key="12">
    <source>
        <dbReference type="Proteomes" id="UP000216052"/>
    </source>
</evidence>
<organism evidence="11 12">
    <name type="scientific">Sporomusa acidovorans (strain ATCC 49682 / DSM 3132 / Mol)</name>
    <dbReference type="NCBI Taxonomy" id="1123286"/>
    <lineage>
        <taxon>Bacteria</taxon>
        <taxon>Bacillati</taxon>
        <taxon>Bacillota</taxon>
        <taxon>Negativicutes</taxon>
        <taxon>Selenomonadales</taxon>
        <taxon>Sporomusaceae</taxon>
        <taxon>Sporomusa</taxon>
    </lineage>
</organism>
<comment type="subcellular location">
    <subcellularLocation>
        <location evidence="1">Cytoplasm</location>
    </subcellularLocation>
</comment>
<dbReference type="Pfam" id="PF12833">
    <property type="entry name" value="HTH_18"/>
    <property type="match status" value="1"/>
</dbReference>
<name>A0ABZ3J9N2_SPOA4</name>
<dbReference type="PANTHER" id="PTHR42713:SF3">
    <property type="entry name" value="TRANSCRIPTIONAL REGULATORY PROTEIN HPTR"/>
    <property type="match status" value="1"/>
</dbReference>
<dbReference type="InterPro" id="IPR009057">
    <property type="entry name" value="Homeodomain-like_sf"/>
</dbReference>
<sequence>MYKVLLVDDDKTVRYMLKRFKNWEHYGFCIAGEACDGKEAFKRLAADTFDVIITDIRMQGMNGIEFLQELRARKIDICLILLSTYTDFEYAQQGIRLGVFDYMTKPVDDDILSDMLARVGKHLDEKRQASLRMEEEKRLLAESLALCYPEKGEKRLLALLLAGDRELLQEADSVFGEVCKAFGQADVLKIKLVLEKLLVNSRDEIYRQFPWLAKIGELVFPEADGQKQTIDAVREAFLEKLGEMLAVIRKYELHHTDGIIKKTCEYVLTHVEKDITLENIAAEVHVTKSYLGKLFKQRIGYNFTDYVTKVKMEHAKCLLRTGEYKNYEVSEKLGYSSIDYFCRLFKQYSGMTPLEFRKQGL</sequence>
<dbReference type="InterPro" id="IPR018060">
    <property type="entry name" value="HTH_AraC"/>
</dbReference>
<keyword evidence="3 8" id="KW-0597">Phosphoprotein</keyword>
<keyword evidence="6" id="KW-0238">DNA-binding</keyword>